<proteinExistence type="predicted"/>
<sequence>MCRHLKTIPGSMRIENCPNDPTGEECDGGCATVSKGKYRDRKVAIKTLRLYLTSDYEEHFGKFRREVIAWRHLRHPHILPFIEVNLERHRLAMVSEWMDHGNISDFVKKHEEINRVQLLVDAANGLEYMHGINMVHGDLKGANILVNQNSRACLADFGLSTIVSVRRRTGANASPTSVNSEASPVSFTTGGTSRWMSPELLDPDRFGITDPRPTKQSDCYALGMVVYEVLCGNVPYWEIKNEGALINVIMRGDRPQKPEGAGDLGFTEGLWSINQRCWLVNANERPDVRAILFQLNHATWAWDRKRFVD</sequence>
<comment type="caution">
    <text evidence="1">The sequence shown here is derived from an EMBL/GenBank/DDBJ whole genome shotgun (WGS) entry which is preliminary data.</text>
</comment>
<dbReference type="EMBL" id="MU118704">
    <property type="protein sequence ID" value="KAF9642090.1"/>
    <property type="molecule type" value="Genomic_DNA"/>
</dbReference>
<gene>
    <name evidence="1" type="ORF">BDM02DRAFT_3176928</name>
</gene>
<organism evidence="1 2">
    <name type="scientific">Thelephora ganbajun</name>
    <name type="common">Ganba fungus</name>
    <dbReference type="NCBI Taxonomy" id="370292"/>
    <lineage>
        <taxon>Eukaryota</taxon>
        <taxon>Fungi</taxon>
        <taxon>Dikarya</taxon>
        <taxon>Basidiomycota</taxon>
        <taxon>Agaricomycotina</taxon>
        <taxon>Agaricomycetes</taxon>
        <taxon>Thelephorales</taxon>
        <taxon>Thelephoraceae</taxon>
        <taxon>Thelephora</taxon>
    </lineage>
</organism>
<reference evidence="1" key="2">
    <citation type="journal article" date="2020" name="Nat. Commun.">
        <title>Large-scale genome sequencing of mycorrhizal fungi provides insights into the early evolution of symbiotic traits.</title>
        <authorList>
            <person name="Miyauchi S."/>
            <person name="Kiss E."/>
            <person name="Kuo A."/>
            <person name="Drula E."/>
            <person name="Kohler A."/>
            <person name="Sanchez-Garcia M."/>
            <person name="Morin E."/>
            <person name="Andreopoulos B."/>
            <person name="Barry K.W."/>
            <person name="Bonito G."/>
            <person name="Buee M."/>
            <person name="Carver A."/>
            <person name="Chen C."/>
            <person name="Cichocki N."/>
            <person name="Clum A."/>
            <person name="Culley D."/>
            <person name="Crous P.W."/>
            <person name="Fauchery L."/>
            <person name="Girlanda M."/>
            <person name="Hayes R.D."/>
            <person name="Keri Z."/>
            <person name="LaButti K."/>
            <person name="Lipzen A."/>
            <person name="Lombard V."/>
            <person name="Magnuson J."/>
            <person name="Maillard F."/>
            <person name="Murat C."/>
            <person name="Nolan M."/>
            <person name="Ohm R.A."/>
            <person name="Pangilinan J."/>
            <person name="Pereira M.F."/>
            <person name="Perotto S."/>
            <person name="Peter M."/>
            <person name="Pfister S."/>
            <person name="Riley R."/>
            <person name="Sitrit Y."/>
            <person name="Stielow J.B."/>
            <person name="Szollosi G."/>
            <person name="Zifcakova L."/>
            <person name="Stursova M."/>
            <person name="Spatafora J.W."/>
            <person name="Tedersoo L."/>
            <person name="Vaario L.M."/>
            <person name="Yamada A."/>
            <person name="Yan M."/>
            <person name="Wang P."/>
            <person name="Xu J."/>
            <person name="Bruns T."/>
            <person name="Baldrian P."/>
            <person name="Vilgalys R."/>
            <person name="Dunand C."/>
            <person name="Henrissat B."/>
            <person name="Grigoriev I.V."/>
            <person name="Hibbett D."/>
            <person name="Nagy L.G."/>
            <person name="Martin F.M."/>
        </authorList>
    </citation>
    <scope>NUCLEOTIDE SEQUENCE</scope>
    <source>
        <strain evidence="1">P2</strain>
    </source>
</reference>
<name>A0ACB6YY78_THEGA</name>
<reference evidence="1" key="1">
    <citation type="submission" date="2019-10" db="EMBL/GenBank/DDBJ databases">
        <authorList>
            <consortium name="DOE Joint Genome Institute"/>
            <person name="Kuo A."/>
            <person name="Miyauchi S."/>
            <person name="Kiss E."/>
            <person name="Drula E."/>
            <person name="Kohler A."/>
            <person name="Sanchez-Garcia M."/>
            <person name="Andreopoulos B."/>
            <person name="Barry K.W."/>
            <person name="Bonito G."/>
            <person name="Buee M."/>
            <person name="Carver A."/>
            <person name="Chen C."/>
            <person name="Cichocki N."/>
            <person name="Clum A."/>
            <person name="Culley D."/>
            <person name="Crous P.W."/>
            <person name="Fauchery L."/>
            <person name="Girlanda M."/>
            <person name="Hayes R."/>
            <person name="Keri Z."/>
            <person name="Labutti K."/>
            <person name="Lipzen A."/>
            <person name="Lombard V."/>
            <person name="Magnuson J."/>
            <person name="Maillard F."/>
            <person name="Morin E."/>
            <person name="Murat C."/>
            <person name="Nolan M."/>
            <person name="Ohm R."/>
            <person name="Pangilinan J."/>
            <person name="Pereira M."/>
            <person name="Perotto S."/>
            <person name="Peter M."/>
            <person name="Riley R."/>
            <person name="Sitrit Y."/>
            <person name="Stielow B."/>
            <person name="Szollosi G."/>
            <person name="Zifcakova L."/>
            <person name="Stursova M."/>
            <person name="Spatafora J.W."/>
            <person name="Tedersoo L."/>
            <person name="Vaario L.-M."/>
            <person name="Yamada A."/>
            <person name="Yan M."/>
            <person name="Wang P."/>
            <person name="Xu J."/>
            <person name="Bruns T."/>
            <person name="Baldrian P."/>
            <person name="Vilgalys R."/>
            <person name="Henrissat B."/>
            <person name="Grigoriev I.V."/>
            <person name="Hibbett D."/>
            <person name="Nagy L.G."/>
            <person name="Martin F.M."/>
        </authorList>
    </citation>
    <scope>NUCLEOTIDE SEQUENCE</scope>
    <source>
        <strain evidence="1">P2</strain>
    </source>
</reference>
<evidence type="ECO:0000313" key="2">
    <source>
        <dbReference type="Proteomes" id="UP000886501"/>
    </source>
</evidence>
<dbReference type="Proteomes" id="UP000886501">
    <property type="component" value="Unassembled WGS sequence"/>
</dbReference>
<accession>A0ACB6YY78</accession>
<protein>
    <submittedName>
        <fullName evidence="1">Kinase-like protein</fullName>
    </submittedName>
</protein>
<evidence type="ECO:0000313" key="1">
    <source>
        <dbReference type="EMBL" id="KAF9642090.1"/>
    </source>
</evidence>
<keyword evidence="2" id="KW-1185">Reference proteome</keyword>